<evidence type="ECO:0000313" key="2">
    <source>
        <dbReference type="EMBL" id="MBB5472484.1"/>
    </source>
</evidence>
<dbReference type="Proteomes" id="UP000321723">
    <property type="component" value="Unassembled WGS sequence"/>
</dbReference>
<dbReference type="EMBL" id="BJVQ01000037">
    <property type="protein sequence ID" value="GEL47402.1"/>
    <property type="molecule type" value="Genomic_DNA"/>
</dbReference>
<protein>
    <submittedName>
        <fullName evidence="1">Uncharacterized protein</fullName>
    </submittedName>
</protein>
<sequence length="51" mass="6041">MLVDVDLSDAGYDLHDPGLVRPWPWWRERIWALLSADTRLRRALSPDRQPQ</sequence>
<reference evidence="2 4" key="2">
    <citation type="submission" date="2020-08" db="EMBL/GenBank/DDBJ databases">
        <title>Sequencing the genomes of 1000 actinobacteria strains.</title>
        <authorList>
            <person name="Klenk H.-P."/>
        </authorList>
    </citation>
    <scope>NUCLEOTIDE SEQUENCE [LARGE SCALE GENOMIC DNA]</scope>
    <source>
        <strain evidence="2 4">DSM 9581</strain>
    </source>
</reference>
<dbReference type="AlphaFoldDB" id="A0A511FE05"/>
<name>A0A511FE05_9CELL</name>
<proteinExistence type="predicted"/>
<dbReference type="RefSeq" id="WP_183834853.1">
    <property type="nucleotide sequence ID" value="NZ_BJVQ01000037.1"/>
</dbReference>
<dbReference type="EMBL" id="JACHDN010000001">
    <property type="protein sequence ID" value="MBB5472484.1"/>
    <property type="molecule type" value="Genomic_DNA"/>
</dbReference>
<gene>
    <name evidence="1" type="ORF">CHO01_25180</name>
    <name evidence="2" type="ORF">HNR08_001220</name>
</gene>
<organism evidence="1 3">
    <name type="scientific">Cellulomonas hominis</name>
    <dbReference type="NCBI Taxonomy" id="156981"/>
    <lineage>
        <taxon>Bacteria</taxon>
        <taxon>Bacillati</taxon>
        <taxon>Actinomycetota</taxon>
        <taxon>Actinomycetes</taxon>
        <taxon>Micrococcales</taxon>
        <taxon>Cellulomonadaceae</taxon>
        <taxon>Cellulomonas</taxon>
    </lineage>
</organism>
<evidence type="ECO:0000313" key="1">
    <source>
        <dbReference type="EMBL" id="GEL47402.1"/>
    </source>
</evidence>
<evidence type="ECO:0000313" key="3">
    <source>
        <dbReference type="Proteomes" id="UP000321723"/>
    </source>
</evidence>
<evidence type="ECO:0000313" key="4">
    <source>
        <dbReference type="Proteomes" id="UP000564629"/>
    </source>
</evidence>
<dbReference type="Proteomes" id="UP000564629">
    <property type="component" value="Unassembled WGS sequence"/>
</dbReference>
<reference evidence="1 3" key="1">
    <citation type="submission" date="2019-07" db="EMBL/GenBank/DDBJ databases">
        <title>Whole genome shotgun sequence of Cellulomonas hominis NBRC 16055.</title>
        <authorList>
            <person name="Hosoyama A."/>
            <person name="Uohara A."/>
            <person name="Ohji S."/>
            <person name="Ichikawa N."/>
        </authorList>
    </citation>
    <scope>NUCLEOTIDE SEQUENCE [LARGE SCALE GENOMIC DNA]</scope>
    <source>
        <strain evidence="1 3">NBRC 16055</strain>
    </source>
</reference>
<accession>A0A511FE05</accession>
<comment type="caution">
    <text evidence="1">The sequence shown here is derived from an EMBL/GenBank/DDBJ whole genome shotgun (WGS) entry which is preliminary data.</text>
</comment>
<keyword evidence="3" id="KW-1185">Reference proteome</keyword>